<evidence type="ECO:0000313" key="2">
    <source>
        <dbReference type="Proteomes" id="UP000184112"/>
    </source>
</evidence>
<sequence>MPIGGGLYVLLHPEAIKSNPATEFSYSGDMTRLPEFASPRIGYNSNKATIELNASENANGVLFAVAGYAGGLTLYVENGILNYEYNLFEIQRTKLKAKSKLQKGKSTIEVVFKRISHKDSSKLSAAEVSILVNGKEEIKGIVPTIINSGFSANECFDIGTDLGSPVSQAYYDKAPFKFNGTIESVNIKYLQ</sequence>
<organism evidence="1 2">
    <name type="scientific">Flavobacterium johnsoniae</name>
    <name type="common">Cytophaga johnsonae</name>
    <dbReference type="NCBI Taxonomy" id="986"/>
    <lineage>
        <taxon>Bacteria</taxon>
        <taxon>Pseudomonadati</taxon>
        <taxon>Bacteroidota</taxon>
        <taxon>Flavobacteriia</taxon>
        <taxon>Flavobacteriales</taxon>
        <taxon>Flavobacteriaceae</taxon>
        <taxon>Flavobacterium</taxon>
    </lineage>
</organism>
<dbReference type="AlphaFoldDB" id="A0A1M5UQA9"/>
<gene>
    <name evidence="1" type="ORF">SAMN05444388_11494</name>
</gene>
<dbReference type="RefSeq" id="WP_073411042.1">
    <property type="nucleotide sequence ID" value="NZ_FQWH01000014.1"/>
</dbReference>
<dbReference type="EMBL" id="FQWH01000014">
    <property type="protein sequence ID" value="SHH65139.1"/>
    <property type="molecule type" value="Genomic_DNA"/>
</dbReference>
<accession>A0A1M5UQA9</accession>
<proteinExistence type="predicted"/>
<protein>
    <submittedName>
        <fullName evidence="1">Uncharacterized protein</fullName>
    </submittedName>
</protein>
<evidence type="ECO:0000313" key="1">
    <source>
        <dbReference type="EMBL" id="SHH65139.1"/>
    </source>
</evidence>
<dbReference type="Proteomes" id="UP000184112">
    <property type="component" value="Unassembled WGS sequence"/>
</dbReference>
<name>A0A1M5UQA9_FLAJO</name>
<reference evidence="1 2" key="1">
    <citation type="submission" date="2016-11" db="EMBL/GenBank/DDBJ databases">
        <authorList>
            <person name="Jaros S."/>
            <person name="Januszkiewicz K."/>
            <person name="Wedrychowicz H."/>
        </authorList>
    </citation>
    <scope>NUCLEOTIDE SEQUENCE [LARGE SCALE GENOMIC DNA]</scope>
    <source>
        <strain evidence="1 2">DSM 6792</strain>
    </source>
</reference>